<keyword evidence="7" id="KW-1185">Reference proteome</keyword>
<sequence length="201" mass="21271">MRTTALLGIYRPGNSWLHRLPVGPKLAGLAALSIAIVAVRGALSAVVFAVIVAALVGWARLGWLTLWRQTRPVLLIALVVGAFQWWLSGPDRAVESLIDLVSLTLAALVVTATTQVNDMLDAIVRWSGPLPWVDSERVGLLLALAIRAVPASIELARETQDAAAARGLGNNPRALISPFVIRVVARAQLTGDALAARGIGD</sequence>
<name>A0A2A9CQ06_9ACTN</name>
<comment type="caution">
    <text evidence="6">The sequence shown here is derived from an EMBL/GenBank/DDBJ whole genome shotgun (WGS) entry which is preliminary data.</text>
</comment>
<protein>
    <submittedName>
        <fullName evidence="6">Biotin transport system permease protein</fullName>
    </submittedName>
</protein>
<dbReference type="AlphaFoldDB" id="A0A2A9CQ06"/>
<evidence type="ECO:0000256" key="3">
    <source>
        <dbReference type="ARBA" id="ARBA00022989"/>
    </source>
</evidence>
<organism evidence="6 7">
    <name type="scientific">Propionicimonas paludicola</name>
    <dbReference type="NCBI Taxonomy" id="185243"/>
    <lineage>
        <taxon>Bacteria</taxon>
        <taxon>Bacillati</taxon>
        <taxon>Actinomycetota</taxon>
        <taxon>Actinomycetes</taxon>
        <taxon>Propionibacteriales</taxon>
        <taxon>Nocardioidaceae</taxon>
        <taxon>Propionicimonas</taxon>
    </lineage>
</organism>
<evidence type="ECO:0000256" key="2">
    <source>
        <dbReference type="ARBA" id="ARBA00022692"/>
    </source>
</evidence>
<evidence type="ECO:0000256" key="1">
    <source>
        <dbReference type="ARBA" id="ARBA00004141"/>
    </source>
</evidence>
<dbReference type="Pfam" id="PF02361">
    <property type="entry name" value="CbiQ"/>
    <property type="match status" value="1"/>
</dbReference>
<evidence type="ECO:0000256" key="5">
    <source>
        <dbReference type="SAM" id="Phobius"/>
    </source>
</evidence>
<dbReference type="RefSeq" id="WP_098460035.1">
    <property type="nucleotide sequence ID" value="NZ_PDJC01000001.1"/>
</dbReference>
<evidence type="ECO:0000313" key="7">
    <source>
        <dbReference type="Proteomes" id="UP000226079"/>
    </source>
</evidence>
<dbReference type="OrthoDB" id="509049at2"/>
<dbReference type="CDD" id="cd16914">
    <property type="entry name" value="EcfT"/>
    <property type="match status" value="1"/>
</dbReference>
<evidence type="ECO:0000256" key="4">
    <source>
        <dbReference type="ARBA" id="ARBA00023136"/>
    </source>
</evidence>
<reference evidence="6 7" key="1">
    <citation type="submission" date="2017-10" db="EMBL/GenBank/DDBJ databases">
        <title>Sequencing the genomes of 1000 actinobacteria strains.</title>
        <authorList>
            <person name="Klenk H.-P."/>
        </authorList>
    </citation>
    <scope>NUCLEOTIDE SEQUENCE [LARGE SCALE GENOMIC DNA]</scope>
    <source>
        <strain evidence="6 7">DSM 15597</strain>
    </source>
</reference>
<comment type="subcellular location">
    <subcellularLocation>
        <location evidence="1">Membrane</location>
        <topology evidence="1">Multi-pass membrane protein</topology>
    </subcellularLocation>
</comment>
<dbReference type="InterPro" id="IPR003339">
    <property type="entry name" value="ABC/ECF_trnsptr_transmembrane"/>
</dbReference>
<feature type="transmembrane region" description="Helical" evidence="5">
    <location>
        <begin position="71"/>
        <end position="87"/>
    </location>
</feature>
<dbReference type="EMBL" id="PDJC01000001">
    <property type="protein sequence ID" value="PFG16504.1"/>
    <property type="molecule type" value="Genomic_DNA"/>
</dbReference>
<dbReference type="GO" id="GO:0005886">
    <property type="term" value="C:plasma membrane"/>
    <property type="evidence" value="ECO:0007669"/>
    <property type="project" value="UniProtKB-ARBA"/>
</dbReference>
<evidence type="ECO:0000313" key="6">
    <source>
        <dbReference type="EMBL" id="PFG16504.1"/>
    </source>
</evidence>
<keyword evidence="3 5" id="KW-1133">Transmembrane helix</keyword>
<gene>
    <name evidence="6" type="ORF">ATK74_1049</name>
</gene>
<feature type="transmembrane region" description="Helical" evidence="5">
    <location>
        <begin position="26"/>
        <end position="59"/>
    </location>
</feature>
<keyword evidence="2 5" id="KW-0812">Transmembrane</keyword>
<dbReference type="Proteomes" id="UP000226079">
    <property type="component" value="Unassembled WGS sequence"/>
</dbReference>
<accession>A0A2A9CQ06</accession>
<proteinExistence type="predicted"/>
<keyword evidence="4 5" id="KW-0472">Membrane</keyword>